<dbReference type="Proteomes" id="UP000691718">
    <property type="component" value="Unassembled WGS sequence"/>
</dbReference>
<proteinExistence type="predicted"/>
<dbReference type="PANTHER" id="PTHR46599:SF3">
    <property type="entry name" value="PIGGYBAC TRANSPOSABLE ELEMENT-DERIVED PROTEIN 4"/>
    <property type="match status" value="1"/>
</dbReference>
<dbReference type="AlphaFoldDB" id="A0A8S3XPW2"/>
<sequence>MHHSFIQVQNETTTPEHKRSGGSRLHSATFGKTRYQAAVPENERRRQQSDNMKLKRVMYGRSMTSTKESTTHSQEVNDHSSCDGYVGSHNGPHLTAASTSNSENSNGEKSSFIDNSGKRLVKSAVPDEECDKITLADLNLEQRNVIQHIAGPSTTKQPLSENIQKTITVPNIFEPVAGPSKCIQPLCENVHYKTIPDKTSAIPQVTENSNPVAAANPSTKNKKCQDLSENEIQNLLLDVRDEDEVFLGDELEDELDEIIPDFCDEQVPVEEDGSNHETDLESSEEEIEEDIVQVRITNSPVTVLTVPEVLRGKGTKKQRTSEKFLWYGTHRRSSRTPQRNIIFHAPGNKALAKFTTSALDSWKLFFTDEILHMIVTNTNLEISEQRKKYKSDRQIASQNDDDDDNSVPTSIRPSFVRDVTVTELKALFGLYYLAGVLKINHLSVKEIFDKNTGINYFRSTMSEKRFEFLTNCLRFDDRSTRAERRQHSKLAPIKKLFDHIVETSKSLYSPSDCTTIDEQLLEFCGRCPFRMYIPSKPDKYGIKLLMFCDAKAYYMINSIIYTGKDSTPRELPVAEYYALELSTSIHGSNRNITYDNWFTSIPATEKLLIKNVTTVGTMKKKTKQKSLLIFWKPKTASITHQCLLFMTNLLCYHMCLQS</sequence>
<protein>
    <submittedName>
        <fullName evidence="3">(apollo) hypothetical protein</fullName>
    </submittedName>
</protein>
<organism evidence="3 4">
    <name type="scientific">Parnassius apollo</name>
    <name type="common">Apollo butterfly</name>
    <name type="synonym">Papilio apollo</name>
    <dbReference type="NCBI Taxonomy" id="110799"/>
    <lineage>
        <taxon>Eukaryota</taxon>
        <taxon>Metazoa</taxon>
        <taxon>Ecdysozoa</taxon>
        <taxon>Arthropoda</taxon>
        <taxon>Hexapoda</taxon>
        <taxon>Insecta</taxon>
        <taxon>Pterygota</taxon>
        <taxon>Neoptera</taxon>
        <taxon>Endopterygota</taxon>
        <taxon>Lepidoptera</taxon>
        <taxon>Glossata</taxon>
        <taxon>Ditrysia</taxon>
        <taxon>Papilionoidea</taxon>
        <taxon>Papilionidae</taxon>
        <taxon>Parnassiinae</taxon>
        <taxon>Parnassini</taxon>
        <taxon>Parnassius</taxon>
        <taxon>Parnassius</taxon>
    </lineage>
</organism>
<dbReference type="EMBL" id="CAJQZP010001303">
    <property type="protein sequence ID" value="CAG5037372.1"/>
    <property type="molecule type" value="Genomic_DNA"/>
</dbReference>
<evidence type="ECO:0000259" key="2">
    <source>
        <dbReference type="Pfam" id="PF13843"/>
    </source>
</evidence>
<feature type="region of interest" description="Disordered" evidence="1">
    <location>
        <begin position="1"/>
        <end position="113"/>
    </location>
</feature>
<evidence type="ECO:0000256" key="1">
    <source>
        <dbReference type="SAM" id="MobiDB-lite"/>
    </source>
</evidence>
<dbReference type="Pfam" id="PF13843">
    <property type="entry name" value="DDE_Tnp_1_7"/>
    <property type="match status" value="1"/>
</dbReference>
<feature type="compositionally biased region" description="Polar residues" evidence="1">
    <location>
        <begin position="1"/>
        <end position="13"/>
    </location>
</feature>
<dbReference type="InterPro" id="IPR029526">
    <property type="entry name" value="PGBD"/>
</dbReference>
<keyword evidence="4" id="KW-1185">Reference proteome</keyword>
<feature type="compositionally biased region" description="Low complexity" evidence="1">
    <location>
        <begin position="95"/>
        <end position="110"/>
    </location>
</feature>
<dbReference type="PANTHER" id="PTHR46599">
    <property type="entry name" value="PIGGYBAC TRANSPOSABLE ELEMENT-DERIVED PROTEIN 4"/>
    <property type="match status" value="1"/>
</dbReference>
<comment type="caution">
    <text evidence="3">The sequence shown here is derived from an EMBL/GenBank/DDBJ whole genome shotgun (WGS) entry which is preliminary data.</text>
</comment>
<name>A0A8S3XPW2_PARAO</name>
<evidence type="ECO:0000313" key="4">
    <source>
        <dbReference type="Proteomes" id="UP000691718"/>
    </source>
</evidence>
<dbReference type="OrthoDB" id="7461827at2759"/>
<accession>A0A8S3XPW2</accession>
<reference evidence="3" key="1">
    <citation type="submission" date="2021-04" db="EMBL/GenBank/DDBJ databases">
        <authorList>
            <person name="Tunstrom K."/>
        </authorList>
    </citation>
    <scope>NUCLEOTIDE SEQUENCE</scope>
</reference>
<gene>
    <name evidence="3" type="ORF">PAPOLLO_LOCUS21076</name>
</gene>
<feature type="domain" description="PiggyBac transposable element-derived protein" evidence="2">
    <location>
        <begin position="360"/>
        <end position="624"/>
    </location>
</feature>
<feature type="compositionally biased region" description="Polar residues" evidence="1">
    <location>
        <begin position="62"/>
        <end position="74"/>
    </location>
</feature>
<evidence type="ECO:0000313" key="3">
    <source>
        <dbReference type="EMBL" id="CAG5037372.1"/>
    </source>
</evidence>